<dbReference type="PANTHER" id="PTHR42776">
    <property type="entry name" value="SERINE PEPTIDASE S9 FAMILY MEMBER"/>
    <property type="match status" value="1"/>
</dbReference>
<dbReference type="InterPro" id="IPR011042">
    <property type="entry name" value="6-blade_b-propeller_TolB-like"/>
</dbReference>
<dbReference type="GO" id="GO:0004252">
    <property type="term" value="F:serine-type endopeptidase activity"/>
    <property type="evidence" value="ECO:0007669"/>
    <property type="project" value="TreeGrafter"/>
</dbReference>
<proteinExistence type="predicted"/>
<dbReference type="Gene3D" id="2.120.10.30">
    <property type="entry name" value="TolB, C-terminal domain"/>
    <property type="match status" value="1"/>
</dbReference>
<sequence length="493" mass="54090">MTITATKFTPEVLLSAPRRSAGVPNSTGTHALYTGKFSTLSQYSFESHSKSYAIKVLDLKTGSSTVLYEDPAYTEPTWISEKEFVFVHNRDDNASTSLLLGDVTQPGSEPHEISSFKGLISNIKVKDIGDGTIAFACTALATSSGELHNPADEEKPLSSAKVYSSLFVRHWDSYVGENKSAVWYGALKKKEEDGATYELQKPGLVNALAGTRLECPVPNFGGAGDYDIGPAGLVFLSKDPELNPALWTKTDLYYVPLQTFTEEKAPLPQVVKTGKLQGYTGSPVFSHGGKSVAFKRMRHRQYESDKWRLLLLPDITDLSNAQEFYATDDGEGGWDLRPETIVWSNDDSELYVTAEKEGRSLLFKLPSRPLEATGLPQPLTRQGTVGDFFNLTAGGHDDRLFLNASSLVESSSYAILDPKSESPEAHVVSSSSKGGRSFGLSQRQFDEFWFDGAGRDYKCHALVMKPSTFDPEKKHPLAFLIHGGPQGAWGESW</sequence>
<dbReference type="KEGG" id="ela:UCREL1_7008"/>
<dbReference type="HOGENOM" id="CLU_008615_0_1_1"/>
<protein>
    <submittedName>
        <fullName evidence="3">Putative prolyl oligopeptidase protein</fullName>
    </submittedName>
</protein>
<dbReference type="Proteomes" id="UP000012174">
    <property type="component" value="Unassembled WGS sequence"/>
</dbReference>
<keyword evidence="2" id="KW-0378">Hydrolase</keyword>
<dbReference type="OrthoDB" id="416344at2759"/>
<dbReference type="AlphaFoldDB" id="M7T874"/>
<dbReference type="EMBL" id="KB706725">
    <property type="protein sequence ID" value="EMR66011.1"/>
    <property type="molecule type" value="Genomic_DNA"/>
</dbReference>
<keyword evidence="1" id="KW-0732">Signal</keyword>
<evidence type="ECO:0000256" key="1">
    <source>
        <dbReference type="ARBA" id="ARBA00022729"/>
    </source>
</evidence>
<organism evidence="3 4">
    <name type="scientific">Eutypa lata (strain UCR-EL1)</name>
    <name type="common">Grapevine dieback disease fungus</name>
    <name type="synonym">Eutypa armeniacae</name>
    <dbReference type="NCBI Taxonomy" id="1287681"/>
    <lineage>
        <taxon>Eukaryota</taxon>
        <taxon>Fungi</taxon>
        <taxon>Dikarya</taxon>
        <taxon>Ascomycota</taxon>
        <taxon>Pezizomycotina</taxon>
        <taxon>Sordariomycetes</taxon>
        <taxon>Xylariomycetidae</taxon>
        <taxon>Xylariales</taxon>
        <taxon>Diatrypaceae</taxon>
        <taxon>Eutypa</taxon>
    </lineage>
</organism>
<keyword evidence="4" id="KW-1185">Reference proteome</keyword>
<evidence type="ECO:0000256" key="2">
    <source>
        <dbReference type="ARBA" id="ARBA00022801"/>
    </source>
</evidence>
<dbReference type="PANTHER" id="PTHR42776:SF13">
    <property type="entry name" value="DIPEPTIDYL-PEPTIDASE 5"/>
    <property type="match status" value="1"/>
</dbReference>
<name>M7T874_EUTLA</name>
<dbReference type="STRING" id="1287681.M7T874"/>
<accession>M7T874</accession>
<dbReference type="OMA" id="LWYRTVI"/>
<dbReference type="SUPFAM" id="SSF53474">
    <property type="entry name" value="alpha/beta-Hydrolases"/>
    <property type="match status" value="1"/>
</dbReference>
<dbReference type="SUPFAM" id="SSF82171">
    <property type="entry name" value="DPP6 N-terminal domain-like"/>
    <property type="match status" value="1"/>
</dbReference>
<dbReference type="eggNOG" id="KOG2100">
    <property type="taxonomic scope" value="Eukaryota"/>
</dbReference>
<evidence type="ECO:0000313" key="3">
    <source>
        <dbReference type="EMBL" id="EMR66011.1"/>
    </source>
</evidence>
<evidence type="ECO:0000313" key="4">
    <source>
        <dbReference type="Proteomes" id="UP000012174"/>
    </source>
</evidence>
<gene>
    <name evidence="3" type="ORF">UCREL1_7008</name>
</gene>
<reference evidence="4" key="1">
    <citation type="journal article" date="2013" name="Genome Announc.">
        <title>Draft genome sequence of the grapevine dieback fungus Eutypa lata UCR-EL1.</title>
        <authorList>
            <person name="Blanco-Ulate B."/>
            <person name="Rolshausen P.E."/>
            <person name="Cantu D."/>
        </authorList>
    </citation>
    <scope>NUCLEOTIDE SEQUENCE [LARGE SCALE GENOMIC DNA]</scope>
    <source>
        <strain evidence="4">UCR-EL1</strain>
    </source>
</reference>
<dbReference type="InterPro" id="IPR029058">
    <property type="entry name" value="AB_hydrolase_fold"/>
</dbReference>